<dbReference type="GO" id="GO:0000266">
    <property type="term" value="P:mitochondrial fission"/>
    <property type="evidence" value="ECO:0007669"/>
    <property type="project" value="TreeGrafter"/>
</dbReference>
<feature type="compositionally biased region" description="Basic and acidic residues" evidence="3">
    <location>
        <begin position="583"/>
        <end position="593"/>
    </location>
</feature>
<dbReference type="STRING" id="1220188.A0A4S3JC72"/>
<dbReference type="GO" id="GO:0048312">
    <property type="term" value="P:intracellular distribution of mitochondria"/>
    <property type="evidence" value="ECO:0007669"/>
    <property type="project" value="TreeGrafter"/>
</dbReference>
<dbReference type="GO" id="GO:0005739">
    <property type="term" value="C:mitochondrion"/>
    <property type="evidence" value="ECO:0007669"/>
    <property type="project" value="TreeGrafter"/>
</dbReference>
<evidence type="ECO:0000313" key="7">
    <source>
        <dbReference type="Proteomes" id="UP000308092"/>
    </source>
</evidence>
<dbReference type="PRINTS" id="PR00195">
    <property type="entry name" value="DYNAMIN"/>
</dbReference>
<dbReference type="Gene3D" id="1.20.120.1240">
    <property type="entry name" value="Dynamin, middle domain"/>
    <property type="match status" value="1"/>
</dbReference>
<dbReference type="GO" id="GO:0005874">
    <property type="term" value="C:microtubule"/>
    <property type="evidence" value="ECO:0007669"/>
    <property type="project" value="TreeGrafter"/>
</dbReference>
<comment type="caution">
    <text evidence="6">The sequence shown here is derived from an EMBL/GenBank/DDBJ whole genome shotgun (WGS) entry which is preliminary data.</text>
</comment>
<dbReference type="GO" id="GO:0006897">
    <property type="term" value="P:endocytosis"/>
    <property type="evidence" value="ECO:0007669"/>
    <property type="project" value="TreeGrafter"/>
</dbReference>
<feature type="domain" description="Dynamin-type G" evidence="5">
    <location>
        <begin position="31"/>
        <end position="321"/>
    </location>
</feature>
<dbReference type="GO" id="GO:0005525">
    <property type="term" value="F:GTP binding"/>
    <property type="evidence" value="ECO:0007669"/>
    <property type="project" value="InterPro"/>
</dbReference>
<evidence type="ECO:0000256" key="2">
    <source>
        <dbReference type="ARBA" id="ARBA00023134"/>
    </source>
</evidence>
<dbReference type="InterPro" id="IPR020850">
    <property type="entry name" value="GED_dom"/>
</dbReference>
<dbReference type="SMART" id="SM00053">
    <property type="entry name" value="DYNc"/>
    <property type="match status" value="1"/>
</dbReference>
<dbReference type="EMBL" id="SOSA01000373">
    <property type="protein sequence ID" value="THC91918.1"/>
    <property type="molecule type" value="Genomic_DNA"/>
</dbReference>
<evidence type="ECO:0000313" key="6">
    <source>
        <dbReference type="EMBL" id="THC91918.1"/>
    </source>
</evidence>
<dbReference type="Proteomes" id="UP000308092">
    <property type="component" value="Unassembled WGS sequence"/>
</dbReference>
<keyword evidence="1" id="KW-0547">Nucleotide-binding</keyword>
<proteinExistence type="predicted"/>
<dbReference type="InterPro" id="IPR027417">
    <property type="entry name" value="P-loop_NTPase"/>
</dbReference>
<dbReference type="Pfam" id="PF00350">
    <property type="entry name" value="Dynamin_N"/>
    <property type="match status" value="1"/>
</dbReference>
<organism evidence="6 7">
    <name type="scientific">Aspergillus tanneri</name>
    <dbReference type="NCBI Taxonomy" id="1220188"/>
    <lineage>
        <taxon>Eukaryota</taxon>
        <taxon>Fungi</taxon>
        <taxon>Dikarya</taxon>
        <taxon>Ascomycota</taxon>
        <taxon>Pezizomycotina</taxon>
        <taxon>Eurotiomycetes</taxon>
        <taxon>Eurotiomycetidae</taxon>
        <taxon>Eurotiales</taxon>
        <taxon>Aspergillaceae</taxon>
        <taxon>Aspergillus</taxon>
        <taxon>Aspergillus subgen. Circumdati</taxon>
    </lineage>
</organism>
<name>A0A4S3JC72_9EURO</name>
<dbReference type="VEuPathDB" id="FungiDB:EYZ11_008628"/>
<dbReference type="InterPro" id="IPR045063">
    <property type="entry name" value="Dynamin_N"/>
</dbReference>
<dbReference type="SUPFAM" id="SSF52540">
    <property type="entry name" value="P-loop containing nucleoside triphosphate hydrolases"/>
    <property type="match status" value="1"/>
</dbReference>
<keyword evidence="2" id="KW-0342">GTP-binding</keyword>
<dbReference type="PANTHER" id="PTHR11566:SF146">
    <property type="entry name" value="FAMILY GTPASE, PUTATIVE (AFU_ORTHOLOGUE AFUA_4G14300)-RELATED"/>
    <property type="match status" value="1"/>
</dbReference>
<dbReference type="Gene3D" id="3.40.50.300">
    <property type="entry name" value="P-loop containing nucleotide triphosphate hydrolases"/>
    <property type="match status" value="1"/>
</dbReference>
<dbReference type="GO" id="GO:0016020">
    <property type="term" value="C:membrane"/>
    <property type="evidence" value="ECO:0007669"/>
    <property type="project" value="TreeGrafter"/>
</dbReference>
<keyword evidence="7" id="KW-1185">Reference proteome</keyword>
<dbReference type="PROSITE" id="PS51388">
    <property type="entry name" value="GED"/>
    <property type="match status" value="1"/>
</dbReference>
<dbReference type="GO" id="GO:0003924">
    <property type="term" value="F:GTPase activity"/>
    <property type="evidence" value="ECO:0007669"/>
    <property type="project" value="InterPro"/>
</dbReference>
<evidence type="ECO:0000259" key="4">
    <source>
        <dbReference type="PROSITE" id="PS51388"/>
    </source>
</evidence>
<reference evidence="6 7" key="1">
    <citation type="submission" date="2019-03" db="EMBL/GenBank/DDBJ databases">
        <title>The genome sequence of a newly discovered highly antifungal drug resistant Aspergillus species, Aspergillus tanneri NIH 1004.</title>
        <authorList>
            <person name="Mounaud S."/>
            <person name="Singh I."/>
            <person name="Joardar V."/>
            <person name="Pakala S."/>
            <person name="Pakala S."/>
            <person name="Venepally P."/>
            <person name="Hoover J."/>
            <person name="Nierman W."/>
            <person name="Chung J."/>
            <person name="Losada L."/>
        </authorList>
    </citation>
    <scope>NUCLEOTIDE SEQUENCE [LARGE SCALE GENOMIC DNA]</scope>
    <source>
        <strain evidence="6 7">NIH1004</strain>
    </source>
</reference>
<feature type="compositionally biased region" description="Polar residues" evidence="3">
    <location>
        <begin position="571"/>
        <end position="581"/>
    </location>
</feature>
<protein>
    <recommendedName>
        <fullName evidence="8">GED domain-containing protein</fullName>
    </recommendedName>
</protein>
<dbReference type="InterPro" id="IPR022812">
    <property type="entry name" value="Dynamin"/>
</dbReference>
<dbReference type="Pfam" id="PF01031">
    <property type="entry name" value="Dynamin_M"/>
    <property type="match status" value="1"/>
</dbReference>
<sequence>MRKRIRHFIGRESSEQLAFIDELHALGLSNDVELPELVVLGDQNTGKSSVLQAITEINFPVKDTMCTRFPIRISFRQTPASKKPTVKVTLIPGLLSEKDDALVSRAANFSFEKEELTEDVMAEIIREATECIFPGQTPAKQTTLSDTTLSIERSGTEEMHWTIVDLPGLIRKGKPQDVATAEGLARRYLENERNIVLVVVDNVDVQRHKSLELVEQIPGLQSRCIGILTKCDCKQESSEQWMVNLLRNDLPTVPHLDHGWFGLRNRQPKEMNVSDKERDELERKEFGKSAWEGVAHDRAGIKSLMDYVDKERRTQLQKGIPLIVDEIRQKLQECENDLKKSGEARNTPRAQRYYVLQFCNEMQKMAESTLRGEKRDIPSNDPNIMLRYKLQRRLDQFAADIVDIKNMAIYPTKFENDLHYLSVECPNSQAWEEMLRTANVGLYAEIYKEAEICRGRSLPGNVHPDVEEKIFRKLSSHWERIARAFVKDAKDCVKDCYDLLLRIAIPNSKVRLEVSRIVGKRLEEWNTDTDLALQALIEDNQSRPLITTNPILLEQTKAADWQRDQILLRGSTRNKPTSTNPAVEKEGKGDASSENHQNQRFVSTMLSQVLFVAARLSAYHDIAVYRFVDNVAMQVVERHVLGPKCPMRTVSADIFAQLDDSELNTVAGEDEADSRARMRLERARDRYRQAMEKWDRLRVL</sequence>
<dbReference type="GO" id="GO:0008017">
    <property type="term" value="F:microtubule binding"/>
    <property type="evidence" value="ECO:0007669"/>
    <property type="project" value="TreeGrafter"/>
</dbReference>
<dbReference type="GO" id="GO:0016559">
    <property type="term" value="P:peroxisome fission"/>
    <property type="evidence" value="ECO:0007669"/>
    <property type="project" value="TreeGrafter"/>
</dbReference>
<dbReference type="InterPro" id="IPR001401">
    <property type="entry name" value="Dynamin_GTPase"/>
</dbReference>
<dbReference type="InterPro" id="IPR030381">
    <property type="entry name" value="G_DYNAMIN_dom"/>
</dbReference>
<feature type="domain" description="GED" evidence="4">
    <location>
        <begin position="609"/>
        <end position="700"/>
    </location>
</feature>
<gene>
    <name evidence="6" type="ORF">EYZ11_008628</name>
</gene>
<feature type="region of interest" description="Disordered" evidence="3">
    <location>
        <begin position="569"/>
        <end position="596"/>
    </location>
</feature>
<dbReference type="AlphaFoldDB" id="A0A4S3JC72"/>
<dbReference type="InterPro" id="IPR000375">
    <property type="entry name" value="Dynamin_stalk"/>
</dbReference>
<evidence type="ECO:0000256" key="3">
    <source>
        <dbReference type="SAM" id="MobiDB-lite"/>
    </source>
</evidence>
<evidence type="ECO:0000259" key="5">
    <source>
        <dbReference type="PROSITE" id="PS51718"/>
    </source>
</evidence>
<accession>A0A4S3JC72</accession>
<evidence type="ECO:0008006" key="8">
    <source>
        <dbReference type="Google" id="ProtNLM"/>
    </source>
</evidence>
<dbReference type="PROSITE" id="PS51718">
    <property type="entry name" value="G_DYNAMIN_2"/>
    <property type="match status" value="1"/>
</dbReference>
<dbReference type="PANTHER" id="PTHR11566">
    <property type="entry name" value="DYNAMIN"/>
    <property type="match status" value="1"/>
</dbReference>
<evidence type="ECO:0000256" key="1">
    <source>
        <dbReference type="ARBA" id="ARBA00022741"/>
    </source>
</evidence>